<evidence type="ECO:0000256" key="6">
    <source>
        <dbReference type="ARBA" id="ARBA00023125"/>
    </source>
</evidence>
<evidence type="ECO:0000313" key="13">
    <source>
        <dbReference type="Proteomes" id="UP000760860"/>
    </source>
</evidence>
<evidence type="ECO:0000313" key="12">
    <source>
        <dbReference type="EMBL" id="KAG3209120.1"/>
    </source>
</evidence>
<keyword evidence="7" id="KW-0804">Transcription</keyword>
<gene>
    <name evidence="12" type="ORF">PC129_g19862</name>
</gene>
<dbReference type="SUPFAM" id="SSF53098">
    <property type="entry name" value="Ribonuclease H-like"/>
    <property type="match status" value="1"/>
</dbReference>
<reference evidence="12" key="1">
    <citation type="submission" date="2018-05" db="EMBL/GenBank/DDBJ databases">
        <title>Effector identification in a new, highly contiguous assembly of the strawberry crown rot pathogen Phytophthora cactorum.</title>
        <authorList>
            <person name="Armitage A.D."/>
            <person name="Nellist C.F."/>
            <person name="Bates H."/>
            <person name="Vickerstaff R.J."/>
            <person name="Harrison R.J."/>
        </authorList>
    </citation>
    <scope>NUCLEOTIDE SEQUENCE</scope>
    <source>
        <strain evidence="12">P421</strain>
    </source>
</reference>
<evidence type="ECO:0000256" key="9">
    <source>
        <dbReference type="PROSITE-ProRule" id="PRU00027"/>
    </source>
</evidence>
<dbReference type="InterPro" id="IPR008906">
    <property type="entry name" value="HATC_C_dom"/>
</dbReference>
<evidence type="ECO:0000256" key="1">
    <source>
        <dbReference type="ARBA" id="ARBA00004123"/>
    </source>
</evidence>
<dbReference type="InterPro" id="IPR012337">
    <property type="entry name" value="RNaseH-like_sf"/>
</dbReference>
<dbReference type="PROSITE" id="PS50808">
    <property type="entry name" value="ZF_BED"/>
    <property type="match status" value="1"/>
</dbReference>
<keyword evidence="2" id="KW-0479">Metal-binding</keyword>
<evidence type="ECO:0000256" key="4">
    <source>
        <dbReference type="ARBA" id="ARBA00022833"/>
    </source>
</evidence>
<keyword evidence="5" id="KW-0805">Transcription regulation</keyword>
<dbReference type="GO" id="GO:0005634">
    <property type="term" value="C:nucleus"/>
    <property type="evidence" value="ECO:0007669"/>
    <property type="project" value="UniProtKB-SubCell"/>
</dbReference>
<comment type="caution">
    <text evidence="12">The sequence shown here is derived from an EMBL/GenBank/DDBJ whole genome shotgun (WGS) entry which is preliminary data.</text>
</comment>
<feature type="domain" description="BED-type" evidence="11">
    <location>
        <begin position="63"/>
        <end position="114"/>
    </location>
</feature>
<dbReference type="Pfam" id="PF04937">
    <property type="entry name" value="DUF659"/>
    <property type="match status" value="1"/>
</dbReference>
<keyword evidence="8" id="KW-0539">Nucleus</keyword>
<proteinExistence type="predicted"/>
<evidence type="ECO:0000256" key="2">
    <source>
        <dbReference type="ARBA" id="ARBA00022723"/>
    </source>
</evidence>
<dbReference type="InterPro" id="IPR052035">
    <property type="entry name" value="ZnF_BED_domain_contain"/>
</dbReference>
<name>A0A8T1HA73_9STRA</name>
<keyword evidence="6" id="KW-0238">DNA-binding</keyword>
<dbReference type="VEuPathDB" id="FungiDB:PC110_g5494"/>
<protein>
    <recommendedName>
        <fullName evidence="11">BED-type domain-containing protein</fullName>
    </recommendedName>
</protein>
<dbReference type="GO" id="GO:0003677">
    <property type="term" value="F:DNA binding"/>
    <property type="evidence" value="ECO:0007669"/>
    <property type="project" value="UniProtKB-KW"/>
</dbReference>
<comment type="subcellular location">
    <subcellularLocation>
        <location evidence="1">Nucleus</location>
    </subcellularLocation>
</comment>
<dbReference type="InterPro" id="IPR003656">
    <property type="entry name" value="Znf_BED"/>
</dbReference>
<dbReference type="GO" id="GO:0046983">
    <property type="term" value="F:protein dimerization activity"/>
    <property type="evidence" value="ECO:0007669"/>
    <property type="project" value="InterPro"/>
</dbReference>
<evidence type="ECO:0000256" key="8">
    <source>
        <dbReference type="ARBA" id="ARBA00023242"/>
    </source>
</evidence>
<feature type="region of interest" description="Disordered" evidence="10">
    <location>
        <begin position="1"/>
        <end position="65"/>
    </location>
</feature>
<dbReference type="EMBL" id="RCMV01001328">
    <property type="protein sequence ID" value="KAG3209120.1"/>
    <property type="molecule type" value="Genomic_DNA"/>
</dbReference>
<sequence length="559" mass="62575">MPIELASYSSPDPCPQTVPSSSQLVPDASDGLSPDVATPPQDNEVVGRKCNPKYLQPPAKKGKRKDPVWDDVIVADDIVSCKKCEKIIHQLGKTHVERVRDHFKRKCPKRPVSKTITACFPPVLGPVKIAAFQRQFVLWFYSTGMAFNKVNHATLVKALAALNLGAVLHTARELATTLLDSSYGEFKLVMVHRVKGKKSTLVIDAWTDVNGKSVINYVRICGDDTYLLETVYTGSTLHSASYLAADIKRVIEVIKFASIAAVVTDNTATNQLVWQTLQADYPKVFFHGCISHVLHLVVKDLVARLPWLKKLEENCRKLLLEGMNALVLPADTRWGTIEKCFVSVLVSESILHSFVSGRDFLKAKNKEQKAKRRMAYDIVFERNTRPVSDVYNMFLQLPKKFDKISMPITAFAVITTVLRERFDFVYGDAHGVSYLLDPRYAGKDMDNDTREAVVDFIARWNGPGTEDATMIELMKFQAAVQQEARPIKLVLDKRIGVREFWSGVHGYPLLQSVANVVFASACSSAAAERNFSAHKFVHSQIRNRLKDPTSKRSFLSTST</sequence>
<dbReference type="PANTHER" id="PTHR46481">
    <property type="entry name" value="ZINC FINGER BED DOMAIN-CONTAINING PROTEIN 4"/>
    <property type="match status" value="1"/>
</dbReference>
<dbReference type="AlphaFoldDB" id="A0A8T1HA73"/>
<dbReference type="GO" id="GO:0008270">
    <property type="term" value="F:zinc ion binding"/>
    <property type="evidence" value="ECO:0007669"/>
    <property type="project" value="UniProtKB-KW"/>
</dbReference>
<evidence type="ECO:0000256" key="7">
    <source>
        <dbReference type="ARBA" id="ARBA00023163"/>
    </source>
</evidence>
<keyword evidence="3 9" id="KW-0863">Zinc-finger</keyword>
<evidence type="ECO:0000256" key="10">
    <source>
        <dbReference type="SAM" id="MobiDB-lite"/>
    </source>
</evidence>
<keyword evidence="4" id="KW-0862">Zinc</keyword>
<evidence type="ECO:0000256" key="5">
    <source>
        <dbReference type="ARBA" id="ARBA00023015"/>
    </source>
</evidence>
<evidence type="ECO:0000256" key="3">
    <source>
        <dbReference type="ARBA" id="ARBA00022771"/>
    </source>
</evidence>
<dbReference type="VEuPathDB" id="FungiDB:PC110_g14067"/>
<dbReference type="Proteomes" id="UP000760860">
    <property type="component" value="Unassembled WGS sequence"/>
</dbReference>
<evidence type="ECO:0000259" key="11">
    <source>
        <dbReference type="PROSITE" id="PS50808"/>
    </source>
</evidence>
<dbReference type="Pfam" id="PF05699">
    <property type="entry name" value="Dimer_Tnp_hAT"/>
    <property type="match status" value="1"/>
</dbReference>
<dbReference type="InterPro" id="IPR007021">
    <property type="entry name" value="DUF659"/>
</dbReference>
<accession>A0A8T1HA73</accession>
<organism evidence="12 13">
    <name type="scientific">Phytophthora cactorum</name>
    <dbReference type="NCBI Taxonomy" id="29920"/>
    <lineage>
        <taxon>Eukaryota</taxon>
        <taxon>Sar</taxon>
        <taxon>Stramenopiles</taxon>
        <taxon>Oomycota</taxon>
        <taxon>Peronosporomycetes</taxon>
        <taxon>Peronosporales</taxon>
        <taxon>Peronosporaceae</taxon>
        <taxon>Phytophthora</taxon>
    </lineage>
</organism>
<dbReference type="PANTHER" id="PTHR46481:SF10">
    <property type="entry name" value="ZINC FINGER BED DOMAIN-CONTAINING PROTEIN 39"/>
    <property type="match status" value="1"/>
</dbReference>